<feature type="repeat" description="TPR" evidence="3">
    <location>
        <begin position="248"/>
        <end position="281"/>
    </location>
</feature>
<feature type="compositionally biased region" description="Polar residues" evidence="4">
    <location>
        <begin position="346"/>
        <end position="361"/>
    </location>
</feature>
<dbReference type="OrthoDB" id="2423701at2759"/>
<dbReference type="FunFam" id="1.25.40.10:FF:000330">
    <property type="entry name" value="Tetratricopeptide repeat (TPR)-like superfamily protein"/>
    <property type="match status" value="1"/>
</dbReference>
<dbReference type="Proteomes" id="UP000036987">
    <property type="component" value="Unassembled WGS sequence"/>
</dbReference>
<dbReference type="PANTHER" id="PTHR45831">
    <property type="entry name" value="LD24721P"/>
    <property type="match status" value="1"/>
</dbReference>
<dbReference type="GO" id="GO:0060090">
    <property type="term" value="F:molecular adaptor activity"/>
    <property type="evidence" value="ECO:0000318"/>
    <property type="project" value="GO_Central"/>
</dbReference>
<protein>
    <submittedName>
        <fullName evidence="5">Uncharacterized protein</fullName>
    </submittedName>
</protein>
<dbReference type="Gene3D" id="1.20.5.420">
    <property type="entry name" value="Immunoglobulin FC, subunit C"/>
    <property type="match status" value="1"/>
</dbReference>
<dbReference type="GO" id="GO:0016020">
    <property type="term" value="C:membrane"/>
    <property type="evidence" value="ECO:0000318"/>
    <property type="project" value="GO_Central"/>
</dbReference>
<feature type="region of interest" description="Disordered" evidence="4">
    <location>
        <begin position="86"/>
        <end position="112"/>
    </location>
</feature>
<dbReference type="Gene3D" id="1.25.40.10">
    <property type="entry name" value="Tetratricopeptide repeat domain"/>
    <property type="match status" value="1"/>
</dbReference>
<dbReference type="SUPFAM" id="SSF48452">
    <property type="entry name" value="TPR-like"/>
    <property type="match status" value="1"/>
</dbReference>
<feature type="region of interest" description="Disordered" evidence="4">
    <location>
        <begin position="299"/>
        <end position="325"/>
    </location>
</feature>
<dbReference type="AlphaFoldDB" id="A0A0K9PSY1"/>
<dbReference type="InterPro" id="IPR019734">
    <property type="entry name" value="TPR_rpt"/>
</dbReference>
<evidence type="ECO:0000313" key="5">
    <source>
        <dbReference type="EMBL" id="KMZ71352.1"/>
    </source>
</evidence>
<accession>A0A0K9PSY1</accession>
<dbReference type="GO" id="GO:0072380">
    <property type="term" value="C:TRC complex"/>
    <property type="evidence" value="ECO:0000318"/>
    <property type="project" value="GO_Central"/>
</dbReference>
<evidence type="ECO:0000313" key="6">
    <source>
        <dbReference type="Proteomes" id="UP000036987"/>
    </source>
</evidence>
<dbReference type="OMA" id="PEEQDEC"/>
<dbReference type="EMBL" id="LFYR01000678">
    <property type="protein sequence ID" value="KMZ71352.1"/>
    <property type="molecule type" value="Genomic_DNA"/>
</dbReference>
<sequence>MENLRSDSPICRRIVLAFLDFIQSIELEPSIDHEGVDVARECLEEAFNINNFHTDYRMPPELLVDIFSRADGINNFNSDNLTRMVSASSTTTPTPNSADPNVSEPLKSEQRHEDLLDQEISKDELFVRMFAALEKIHFFASAPGGEDDHDQLTKVTDFFEEALSEMKKLGSKILTCANLAETFKSQGNRNMQSKLYANAIDLYTCAIALSDNNAVYFCNRAAAYTQIHKYNEAIADCKKSIEIDPNYAKAYSRHGLVLYDLGKYKEALVIFHKALWLDPNNESVQENIKVAKRKLIEEQRREQNDRQNSGSVNSQGRHQNRMGSGFQIPIDFSNIAETVMNMSPGAGSSYSQQQNPQSAGSGNNGGPFTSMPPNNSSVPIDFSQIIGMVSDSLGSSQQVPLTTDGSSEQPNTGTDSGINLNISELPPELSGVFGSVMDMFTSQNNDQQENGHPP</sequence>
<dbReference type="InterPro" id="IPR047150">
    <property type="entry name" value="SGT"/>
</dbReference>
<gene>
    <name evidence="5" type="ORF">ZOSMA_182G00430</name>
</gene>
<evidence type="ECO:0000256" key="1">
    <source>
        <dbReference type="ARBA" id="ARBA00022737"/>
    </source>
</evidence>
<keyword evidence="1" id="KW-0677">Repeat</keyword>
<feature type="compositionally biased region" description="Low complexity" evidence="4">
    <location>
        <begin position="86"/>
        <end position="98"/>
    </location>
</feature>
<dbReference type="PROSITE" id="PS50293">
    <property type="entry name" value="TPR_REGION"/>
    <property type="match status" value="1"/>
</dbReference>
<keyword evidence="6" id="KW-1185">Reference proteome</keyword>
<evidence type="ECO:0000256" key="4">
    <source>
        <dbReference type="SAM" id="MobiDB-lite"/>
    </source>
</evidence>
<dbReference type="Pfam" id="PF00515">
    <property type="entry name" value="TPR_1"/>
    <property type="match status" value="2"/>
</dbReference>
<feature type="compositionally biased region" description="Polar residues" evidence="4">
    <location>
        <begin position="306"/>
        <end position="317"/>
    </location>
</feature>
<dbReference type="PANTHER" id="PTHR45831:SF2">
    <property type="entry name" value="LD24721P"/>
    <property type="match status" value="1"/>
</dbReference>
<reference evidence="6" key="1">
    <citation type="journal article" date="2016" name="Nature">
        <title>The genome of the seagrass Zostera marina reveals angiosperm adaptation to the sea.</title>
        <authorList>
            <person name="Olsen J.L."/>
            <person name="Rouze P."/>
            <person name="Verhelst B."/>
            <person name="Lin Y.-C."/>
            <person name="Bayer T."/>
            <person name="Collen J."/>
            <person name="Dattolo E."/>
            <person name="De Paoli E."/>
            <person name="Dittami S."/>
            <person name="Maumus F."/>
            <person name="Michel G."/>
            <person name="Kersting A."/>
            <person name="Lauritano C."/>
            <person name="Lohaus R."/>
            <person name="Toepel M."/>
            <person name="Tonon T."/>
            <person name="Vanneste K."/>
            <person name="Amirebrahimi M."/>
            <person name="Brakel J."/>
            <person name="Bostroem C."/>
            <person name="Chovatia M."/>
            <person name="Grimwood J."/>
            <person name="Jenkins J.W."/>
            <person name="Jueterbock A."/>
            <person name="Mraz A."/>
            <person name="Stam W.T."/>
            <person name="Tice H."/>
            <person name="Bornberg-Bauer E."/>
            <person name="Green P.J."/>
            <person name="Pearson G.A."/>
            <person name="Procaccini G."/>
            <person name="Duarte C.M."/>
            <person name="Schmutz J."/>
            <person name="Reusch T.B.H."/>
            <person name="Van de Peer Y."/>
        </authorList>
    </citation>
    <scope>NUCLEOTIDE SEQUENCE [LARGE SCALE GENOMIC DNA]</scope>
    <source>
        <strain evidence="6">cv. Finnish</strain>
    </source>
</reference>
<dbReference type="InterPro" id="IPR011990">
    <property type="entry name" value="TPR-like_helical_dom_sf"/>
</dbReference>
<feature type="region of interest" description="Disordered" evidence="4">
    <location>
        <begin position="393"/>
        <end position="421"/>
    </location>
</feature>
<dbReference type="GO" id="GO:0006620">
    <property type="term" value="P:post-translational protein targeting to endoplasmic reticulum membrane"/>
    <property type="evidence" value="ECO:0000318"/>
    <property type="project" value="GO_Central"/>
</dbReference>
<proteinExistence type="predicted"/>
<feature type="region of interest" description="Disordered" evidence="4">
    <location>
        <begin position="343"/>
        <end position="380"/>
    </location>
</feature>
<name>A0A0K9PSY1_ZOSMR</name>
<dbReference type="PROSITE" id="PS50005">
    <property type="entry name" value="TPR"/>
    <property type="match status" value="2"/>
</dbReference>
<dbReference type="STRING" id="29655.A0A0K9PSY1"/>
<feature type="repeat" description="TPR" evidence="3">
    <location>
        <begin position="214"/>
        <end position="247"/>
    </location>
</feature>
<organism evidence="5 6">
    <name type="scientific">Zostera marina</name>
    <name type="common">Eelgrass</name>
    <dbReference type="NCBI Taxonomy" id="29655"/>
    <lineage>
        <taxon>Eukaryota</taxon>
        <taxon>Viridiplantae</taxon>
        <taxon>Streptophyta</taxon>
        <taxon>Embryophyta</taxon>
        <taxon>Tracheophyta</taxon>
        <taxon>Spermatophyta</taxon>
        <taxon>Magnoliopsida</taxon>
        <taxon>Liliopsida</taxon>
        <taxon>Zosteraceae</taxon>
        <taxon>Zostera</taxon>
    </lineage>
</organism>
<comment type="caution">
    <text evidence="5">The sequence shown here is derived from an EMBL/GenBank/DDBJ whole genome shotgun (WGS) entry which is preliminary data.</text>
</comment>
<keyword evidence="2 3" id="KW-0802">TPR repeat</keyword>
<evidence type="ECO:0000256" key="3">
    <source>
        <dbReference type="PROSITE-ProRule" id="PRU00339"/>
    </source>
</evidence>
<evidence type="ECO:0000256" key="2">
    <source>
        <dbReference type="ARBA" id="ARBA00022803"/>
    </source>
</evidence>
<dbReference type="SMART" id="SM00028">
    <property type="entry name" value="TPR"/>
    <property type="match status" value="3"/>
</dbReference>